<reference evidence="2 3" key="1">
    <citation type="submission" date="2019-09" db="EMBL/GenBank/DDBJ databases">
        <title>FDA dAtabase for Regulatory Grade micrObial Sequences (FDA-ARGOS): Supporting development and validation of Infectious Disease Dx tests.</title>
        <authorList>
            <person name="Sciortino C."/>
            <person name="Tallon L."/>
            <person name="Sadzewicz L."/>
            <person name="Vavikolanu K."/>
            <person name="Mehta A."/>
            <person name="Aluvathingal J."/>
            <person name="Nadendla S."/>
            <person name="Nandy P."/>
            <person name="Geyer C."/>
            <person name="Yan Y."/>
            <person name="Sichtig H."/>
        </authorList>
    </citation>
    <scope>NUCLEOTIDE SEQUENCE [LARGE SCALE GENOMIC DNA]</scope>
    <source>
        <strain evidence="2 3">FDAARGOS_643</strain>
    </source>
</reference>
<accession>A0A5P2R143</accession>
<evidence type="ECO:0000313" key="2">
    <source>
        <dbReference type="EMBL" id="QEU10492.1"/>
    </source>
</evidence>
<organism evidence="2 3">
    <name type="scientific">Paracoccus yeei</name>
    <dbReference type="NCBI Taxonomy" id="147645"/>
    <lineage>
        <taxon>Bacteria</taxon>
        <taxon>Pseudomonadati</taxon>
        <taxon>Pseudomonadota</taxon>
        <taxon>Alphaproteobacteria</taxon>
        <taxon>Rhodobacterales</taxon>
        <taxon>Paracoccaceae</taxon>
        <taxon>Paracoccus</taxon>
    </lineage>
</organism>
<sequence>MVTGSEELARKLAAIKDHVAKELRAELVKAGNVVADDARTLAESSRRTGDLIESIHVTGPGETTPPHSTDGGQRTAGPFEVLITAGNTDARHAHLVEGGTEERQHKDGGSTGTMPAKPFFNPAWRLNRRRLEQRINRAMRKAFREASQ</sequence>
<dbReference type="AlphaFoldDB" id="A0A5P2R143"/>
<feature type="region of interest" description="Disordered" evidence="1">
    <location>
        <begin position="97"/>
        <end position="122"/>
    </location>
</feature>
<feature type="compositionally biased region" description="Basic and acidic residues" evidence="1">
    <location>
        <begin position="97"/>
        <end position="108"/>
    </location>
</feature>
<dbReference type="InterPro" id="IPR010064">
    <property type="entry name" value="HK97-gp10_tail"/>
</dbReference>
<dbReference type="EMBL" id="CP044081">
    <property type="protein sequence ID" value="QEU10492.1"/>
    <property type="molecule type" value="Genomic_DNA"/>
</dbReference>
<dbReference type="Pfam" id="PF04883">
    <property type="entry name" value="HK97-gp10_like"/>
    <property type="match status" value="1"/>
</dbReference>
<gene>
    <name evidence="2" type="ORF">FOB51_12270</name>
</gene>
<dbReference type="Proteomes" id="UP000324507">
    <property type="component" value="Chromosome"/>
</dbReference>
<evidence type="ECO:0000313" key="3">
    <source>
        <dbReference type="Proteomes" id="UP000324507"/>
    </source>
</evidence>
<evidence type="ECO:0000256" key="1">
    <source>
        <dbReference type="SAM" id="MobiDB-lite"/>
    </source>
</evidence>
<name>A0A5P2R143_9RHOB</name>
<protein>
    <submittedName>
        <fullName evidence="2">HK97 gp10 family phage protein</fullName>
    </submittedName>
</protein>
<feature type="region of interest" description="Disordered" evidence="1">
    <location>
        <begin position="39"/>
        <end position="76"/>
    </location>
</feature>
<feature type="compositionally biased region" description="Basic and acidic residues" evidence="1">
    <location>
        <begin position="39"/>
        <end position="50"/>
    </location>
</feature>
<dbReference type="NCBIfam" id="TIGR01725">
    <property type="entry name" value="phge_HK97_gp10"/>
    <property type="match status" value="1"/>
</dbReference>
<proteinExistence type="predicted"/>